<accession>A0AAU8EIW6</accession>
<sequence length="146" mass="16366">MNEYMASLANQTVQSANTVYFMIKNVPIARAQSISSERSFGTQGVYQIGSIMPQEHVYLRYEGSVTVERFRMKKENLASLGFAALGEEVLQMDIMDIVLYDNLTQEVVIAYRGCSIDSYNESVNVGEISSETARFYFLTSANVRSA</sequence>
<protein>
    <submittedName>
        <fullName evidence="1">Tail tube protein</fullName>
    </submittedName>
</protein>
<evidence type="ECO:0000313" key="1">
    <source>
        <dbReference type="EMBL" id="XCG97476.1"/>
    </source>
</evidence>
<organism evidence="1">
    <name type="scientific">Bacillus phage Jabberwock</name>
    <dbReference type="NCBI Taxonomy" id="3163548"/>
    <lineage>
        <taxon>Viruses</taxon>
        <taxon>Duplodnaviria</taxon>
        <taxon>Heunggongvirae</taxon>
        <taxon>Uroviricota</taxon>
        <taxon>Caudoviricetes</taxon>
    </lineage>
</organism>
<reference evidence="1" key="1">
    <citation type="submission" date="2024-06" db="EMBL/GenBank/DDBJ databases">
        <authorList>
            <person name="Sahani V.S."/>
            <person name="Rajnandini D.D."/>
            <person name="Zdgiebloski S.Z."/>
            <person name="Agrawal S.A."/>
        </authorList>
    </citation>
    <scope>NUCLEOTIDE SEQUENCE</scope>
</reference>
<dbReference type="Pfam" id="PF26461">
    <property type="entry name" value="Phi812_tail_tube"/>
    <property type="match status" value="1"/>
</dbReference>
<name>A0AAU8EIW6_9CAUD</name>
<gene>
    <name evidence="1" type="ORF">JABBERWOCK_83</name>
</gene>
<proteinExistence type="predicted"/>
<dbReference type="EMBL" id="PP883967">
    <property type="protein sequence ID" value="XCG97476.1"/>
    <property type="molecule type" value="Genomic_DNA"/>
</dbReference>
<dbReference type="InterPro" id="IPR058640">
    <property type="entry name" value="Phi812_tail_tube"/>
</dbReference>